<dbReference type="AlphaFoldDB" id="A0A8T3BIN6"/>
<dbReference type="Proteomes" id="UP000829196">
    <property type="component" value="Unassembled WGS sequence"/>
</dbReference>
<accession>A0A8T3BIN6</accession>
<keyword evidence="2" id="KW-1185">Reference proteome</keyword>
<gene>
    <name evidence="1" type="ORF">KFK09_012766</name>
</gene>
<dbReference type="EMBL" id="JAGYWB010000009">
    <property type="protein sequence ID" value="KAI0512130.1"/>
    <property type="molecule type" value="Genomic_DNA"/>
</dbReference>
<evidence type="ECO:0000313" key="1">
    <source>
        <dbReference type="EMBL" id="KAI0512130.1"/>
    </source>
</evidence>
<proteinExistence type="predicted"/>
<organism evidence="1 2">
    <name type="scientific">Dendrobium nobile</name>
    <name type="common">Orchid</name>
    <dbReference type="NCBI Taxonomy" id="94219"/>
    <lineage>
        <taxon>Eukaryota</taxon>
        <taxon>Viridiplantae</taxon>
        <taxon>Streptophyta</taxon>
        <taxon>Embryophyta</taxon>
        <taxon>Tracheophyta</taxon>
        <taxon>Spermatophyta</taxon>
        <taxon>Magnoliopsida</taxon>
        <taxon>Liliopsida</taxon>
        <taxon>Asparagales</taxon>
        <taxon>Orchidaceae</taxon>
        <taxon>Epidendroideae</taxon>
        <taxon>Malaxideae</taxon>
        <taxon>Dendrobiinae</taxon>
        <taxon>Dendrobium</taxon>
    </lineage>
</organism>
<comment type="caution">
    <text evidence="1">The sequence shown here is derived from an EMBL/GenBank/DDBJ whole genome shotgun (WGS) entry which is preliminary data.</text>
</comment>
<evidence type="ECO:0000313" key="2">
    <source>
        <dbReference type="Proteomes" id="UP000829196"/>
    </source>
</evidence>
<reference evidence="1" key="1">
    <citation type="journal article" date="2022" name="Front. Genet.">
        <title>Chromosome-Scale Assembly of the Dendrobium nobile Genome Provides Insights Into the Molecular Mechanism of the Biosynthesis of the Medicinal Active Ingredient of Dendrobium.</title>
        <authorList>
            <person name="Xu Q."/>
            <person name="Niu S.-C."/>
            <person name="Li K.-L."/>
            <person name="Zheng P.-J."/>
            <person name="Zhang X.-J."/>
            <person name="Jia Y."/>
            <person name="Liu Y."/>
            <person name="Niu Y.-X."/>
            <person name="Yu L.-H."/>
            <person name="Chen D.-F."/>
            <person name="Zhang G.-Q."/>
        </authorList>
    </citation>
    <scope>NUCLEOTIDE SEQUENCE</scope>
    <source>
        <tissue evidence="1">Leaf</tissue>
    </source>
</reference>
<name>A0A8T3BIN6_DENNO</name>
<sequence>MIYAGFEQAGFEQPVNLTAEYILRFPLFAVNLGFTHSWSSTDLRDLAEEARERAKDKVTFAASKLPSLLPIGELSRQEGTSSK</sequence>
<protein>
    <submittedName>
        <fullName evidence="1">Uncharacterized protein</fullName>
    </submittedName>
</protein>